<organism evidence="2 4">
    <name type="scientific">Phytophthora fragariae</name>
    <dbReference type="NCBI Taxonomy" id="53985"/>
    <lineage>
        <taxon>Eukaryota</taxon>
        <taxon>Sar</taxon>
        <taxon>Stramenopiles</taxon>
        <taxon>Oomycota</taxon>
        <taxon>Peronosporomycetes</taxon>
        <taxon>Peronosporales</taxon>
        <taxon>Peronosporaceae</taxon>
        <taxon>Phytophthora</taxon>
    </lineage>
</organism>
<protein>
    <submittedName>
        <fullName evidence="2">Uncharacterized protein</fullName>
    </submittedName>
</protein>
<sequence length="128" mass="14106">MDMSTNFVDLLEQNSKLYHRFRLVLESPTKLHSRSIDHKLFPSPSPTVPNQVGFGWKAGNYFRLNPLVSSCRGPIKEVAEEVAAVEPSEPVVEAAVVESEEATEQQEQATAETDVEAAEPVVEVNALV</sequence>
<evidence type="ECO:0000313" key="2">
    <source>
        <dbReference type="EMBL" id="KAE9305323.1"/>
    </source>
</evidence>
<evidence type="ECO:0000313" key="1">
    <source>
        <dbReference type="EMBL" id="KAE9228730.1"/>
    </source>
</evidence>
<dbReference type="EMBL" id="QXGE01000712">
    <property type="protein sequence ID" value="KAE9305323.1"/>
    <property type="molecule type" value="Genomic_DNA"/>
</dbReference>
<evidence type="ECO:0000313" key="4">
    <source>
        <dbReference type="Proteomes" id="UP000437068"/>
    </source>
</evidence>
<comment type="caution">
    <text evidence="2">The sequence shown here is derived from an EMBL/GenBank/DDBJ whole genome shotgun (WGS) entry which is preliminary data.</text>
</comment>
<gene>
    <name evidence="2" type="ORF">PF001_g12643</name>
    <name evidence="1" type="ORF">PF005_g4174</name>
</gene>
<dbReference type="EMBL" id="QXGB01000133">
    <property type="protein sequence ID" value="KAE9228730.1"/>
    <property type="molecule type" value="Genomic_DNA"/>
</dbReference>
<proteinExistence type="predicted"/>
<name>A0A6A4DDJ9_9STRA</name>
<dbReference type="Proteomes" id="UP000433483">
    <property type="component" value="Unassembled WGS sequence"/>
</dbReference>
<dbReference type="Proteomes" id="UP000437068">
    <property type="component" value="Unassembled WGS sequence"/>
</dbReference>
<evidence type="ECO:0000313" key="3">
    <source>
        <dbReference type="Proteomes" id="UP000433483"/>
    </source>
</evidence>
<reference evidence="3 4" key="1">
    <citation type="submission" date="2018-08" db="EMBL/GenBank/DDBJ databases">
        <title>Genomic investigation of the strawberry pathogen Phytophthora fragariae indicates pathogenicity is determined by transcriptional variation in three key races.</title>
        <authorList>
            <person name="Adams T.M."/>
            <person name="Armitage A.D."/>
            <person name="Sobczyk M.K."/>
            <person name="Bates H.J."/>
            <person name="Dunwell J.M."/>
            <person name="Nellist C.F."/>
            <person name="Harrison R.J."/>
        </authorList>
    </citation>
    <scope>NUCLEOTIDE SEQUENCE [LARGE SCALE GENOMIC DNA]</scope>
    <source>
        <strain evidence="2 4">A4</strain>
        <strain evidence="1 3">NOV-27</strain>
    </source>
</reference>
<accession>A0A6A4DDJ9</accession>
<dbReference type="AlphaFoldDB" id="A0A6A4DDJ9"/>
<keyword evidence="3" id="KW-1185">Reference proteome</keyword>